<proteinExistence type="predicted"/>
<name>A0A1E1J202_LEIGU</name>
<reference evidence="1" key="1">
    <citation type="submission" date="2012-08" db="EMBL/GenBank/DDBJ databases">
        <title>Comparative genomics of metastatic and non-metastatic Leishmania guyanensis provides insights into polygenic factors involved in Leishmania RNA virus infection.</title>
        <authorList>
            <person name="Smith D."/>
            <person name="Hertz-Fowler C."/>
            <person name="Martin R."/>
            <person name="Dickens N."/>
            <person name="Fasel N."/>
            <person name="Falquet L."/>
            <person name="Beverley S."/>
            <person name="Zangger H."/>
            <person name="Calderon-Copete S."/>
            <person name="Mottram J."/>
            <person name="Xenarios I."/>
        </authorList>
    </citation>
    <scope>NUCLEOTIDE SEQUENCE</scope>
    <source>
        <strain evidence="1">MHOM/BR/75/M4147/SSU:IR2SAT-LUC</strain>
    </source>
</reference>
<dbReference type="AlphaFoldDB" id="A0A1E1J202"/>
<accession>A0A1E1J202</accession>
<organism evidence="1">
    <name type="scientific">Leishmania guyanensis</name>
    <dbReference type="NCBI Taxonomy" id="5670"/>
    <lineage>
        <taxon>Eukaryota</taxon>
        <taxon>Discoba</taxon>
        <taxon>Euglenozoa</taxon>
        <taxon>Kinetoplastea</taxon>
        <taxon>Metakinetoplastina</taxon>
        <taxon>Trypanosomatida</taxon>
        <taxon>Trypanosomatidae</taxon>
        <taxon>Leishmaniinae</taxon>
        <taxon>Leishmania</taxon>
        <taxon>Leishmania guyanensis species complex</taxon>
    </lineage>
</organism>
<protein>
    <submittedName>
        <fullName evidence="1">Uncharacterized protein</fullName>
    </submittedName>
</protein>
<gene>
    <name evidence="1" type="primary">LgM4147LRVhigh.30.01680.00080</name>
    <name evidence="1" type="ORF">BN36_3051090</name>
</gene>
<sequence length="75" mass="8001">MKGTANRLLPANLHALFGTCSPCRTSQHMRLLLRVDISLAVVVLLLLSPPSSPSSFLGHQGYSYIAGRVQSPTGP</sequence>
<evidence type="ECO:0000313" key="1">
    <source>
        <dbReference type="EMBL" id="CCM17610.1"/>
    </source>
</evidence>
<dbReference type="EMBL" id="CALQ01001345">
    <property type="protein sequence ID" value="CCM17610.1"/>
    <property type="molecule type" value="Genomic_DNA"/>
</dbReference>